<evidence type="ECO:0000313" key="2">
    <source>
        <dbReference type="EMBL" id="USQ80135.1"/>
    </source>
</evidence>
<evidence type="ECO:0000313" key="3">
    <source>
        <dbReference type="Proteomes" id="UP001056455"/>
    </source>
</evidence>
<name>A0ABY4YV54_9MICO</name>
<dbReference type="RefSeq" id="WP_252593511.1">
    <property type="nucleotide sequence ID" value="NZ_CP099489.1"/>
</dbReference>
<organism evidence="2 3">
    <name type="scientific">Ornithinimicrobium faecis</name>
    <dbReference type="NCBI Taxonomy" id="2934158"/>
    <lineage>
        <taxon>Bacteria</taxon>
        <taxon>Bacillati</taxon>
        <taxon>Actinomycetota</taxon>
        <taxon>Actinomycetes</taxon>
        <taxon>Micrococcales</taxon>
        <taxon>Ornithinimicrobiaceae</taxon>
        <taxon>Ornithinimicrobium</taxon>
    </lineage>
</organism>
<dbReference type="Proteomes" id="UP001056455">
    <property type="component" value="Chromosome"/>
</dbReference>
<accession>A0ABY4YV54</accession>
<gene>
    <name evidence="2" type="ORF">NF556_00275</name>
</gene>
<reference evidence="2" key="1">
    <citation type="submission" date="2022-06" db="EMBL/GenBank/DDBJ databases">
        <title>Ornithinimicrobium HY1793.</title>
        <authorList>
            <person name="Huang Y."/>
        </authorList>
    </citation>
    <scope>NUCLEOTIDE SEQUENCE</scope>
    <source>
        <strain evidence="2">HY1793</strain>
    </source>
</reference>
<proteinExistence type="predicted"/>
<dbReference type="EMBL" id="CP099489">
    <property type="protein sequence ID" value="USQ80135.1"/>
    <property type="molecule type" value="Genomic_DNA"/>
</dbReference>
<keyword evidence="3" id="KW-1185">Reference proteome</keyword>
<sequence>MNEYAFAWALDLVRRSGAVERIERWNQEDCNVRQVPFPVRVVLVVMLLLIVENEQIHWRQAALLLGVRMSDQQLRELGAYDAVDHEDRKLLRRQARYKCEDPDRVREAQNRMYMAFKRSVDALLEPVDGSPFKGIRRRKMTTAEVMRIRKTMTEAHHAKYDRLHEMLNLLVRASVPVLPQGWTGSLILDTTIIPVGRRTQKYFGPEKLHGPDPDSDWTILDRYFPGSKPTEESNCMHGAYAYGMTIAKTMAMPELDGVSLAVALAWHEPNGGTTAGGLAAIDGGRASGAIAPQTVKHKDKYRTVVTDMGFSDKLDFKPGAHARGYEAIHNYRKMDINKTTDIGHGVVLFRGAPVCPGAHSLIDEYQKLASKGVDHDTRQAKLAEIEKFTMVRRGLPQPKQDRPPGRPRKDAPTTVETKHSVTFRCPAAAGRVFCALACSDLDEGDARLADVARKEQIAHDQAMLIMPTPPTPSTAPAVCEQDSLTFSLDDYQYKRWQVAMVGTQKHEELGKGGRAADEAFHGFMKSGSGAQFREDRFLIVNGTAIAIFGAMVVASVNQSLLEAHDLHTPMTPPEDEAA</sequence>
<protein>
    <submittedName>
        <fullName evidence="2">Uncharacterized protein</fullName>
    </submittedName>
</protein>
<feature type="compositionally biased region" description="Basic and acidic residues" evidence="1">
    <location>
        <begin position="399"/>
        <end position="415"/>
    </location>
</feature>
<feature type="region of interest" description="Disordered" evidence="1">
    <location>
        <begin position="392"/>
        <end position="415"/>
    </location>
</feature>
<evidence type="ECO:0000256" key="1">
    <source>
        <dbReference type="SAM" id="MobiDB-lite"/>
    </source>
</evidence>